<protein>
    <submittedName>
        <fullName evidence="1">Hydrolase</fullName>
    </submittedName>
</protein>
<sequence length="106" mass="12483">MERKTYYISLAEGSISQVSTASSWDYQIQATDDEITHLREIFDQNYSSDWQGFWRAHIPYVQYHFDKTNDAYDNGLQQAFKMIYELGDEATKSHIKDQGLMEDLIE</sequence>
<evidence type="ECO:0000313" key="1">
    <source>
        <dbReference type="EMBL" id="TYS69158.1"/>
    </source>
</evidence>
<dbReference type="STRING" id="79883.GCA_001636495_01458"/>
<organism evidence="1 2">
    <name type="scientific">Sutcliffiella horikoshii</name>
    <dbReference type="NCBI Taxonomy" id="79883"/>
    <lineage>
        <taxon>Bacteria</taxon>
        <taxon>Bacillati</taxon>
        <taxon>Bacillota</taxon>
        <taxon>Bacilli</taxon>
        <taxon>Bacillales</taxon>
        <taxon>Bacillaceae</taxon>
        <taxon>Sutcliffiella</taxon>
    </lineage>
</organism>
<reference evidence="1 2" key="1">
    <citation type="submission" date="2019-08" db="EMBL/GenBank/DDBJ databases">
        <title>Bacillus genomes from the desert of Cuatro Cienegas, Coahuila.</title>
        <authorList>
            <person name="Olmedo-Alvarez G."/>
        </authorList>
    </citation>
    <scope>NUCLEOTIDE SEQUENCE [LARGE SCALE GENOMIC DNA]</scope>
    <source>
        <strain evidence="1 2">CH28_1T</strain>
    </source>
</reference>
<dbReference type="OrthoDB" id="2706506at2"/>
<dbReference type="RefSeq" id="WP_148987979.1">
    <property type="nucleotide sequence ID" value="NZ_VTEV01000003.1"/>
</dbReference>
<evidence type="ECO:0000313" key="2">
    <source>
        <dbReference type="Proteomes" id="UP000322524"/>
    </source>
</evidence>
<dbReference type="GO" id="GO:0016787">
    <property type="term" value="F:hydrolase activity"/>
    <property type="evidence" value="ECO:0007669"/>
    <property type="project" value="UniProtKB-KW"/>
</dbReference>
<dbReference type="Proteomes" id="UP000322524">
    <property type="component" value="Unassembled WGS sequence"/>
</dbReference>
<dbReference type="EMBL" id="VTEV01000003">
    <property type="protein sequence ID" value="TYS69158.1"/>
    <property type="molecule type" value="Genomic_DNA"/>
</dbReference>
<keyword evidence="1" id="KW-0378">Hydrolase</keyword>
<proteinExistence type="predicted"/>
<dbReference type="AlphaFoldDB" id="A0A5D4T3D7"/>
<gene>
    <name evidence="1" type="ORF">FZC76_09560</name>
</gene>
<name>A0A5D4T3D7_9BACI</name>
<accession>A0A5D4T3D7</accession>
<comment type="caution">
    <text evidence="1">The sequence shown here is derived from an EMBL/GenBank/DDBJ whole genome shotgun (WGS) entry which is preliminary data.</text>
</comment>